<organism evidence="2 3">
    <name type="scientific">Marinobacter zhejiangensis</name>
    <dbReference type="NCBI Taxonomy" id="488535"/>
    <lineage>
        <taxon>Bacteria</taxon>
        <taxon>Pseudomonadati</taxon>
        <taxon>Pseudomonadota</taxon>
        <taxon>Gammaproteobacteria</taxon>
        <taxon>Pseudomonadales</taxon>
        <taxon>Marinobacteraceae</taxon>
        <taxon>Marinobacter</taxon>
    </lineage>
</organism>
<dbReference type="AlphaFoldDB" id="A0A1I4LP04"/>
<keyword evidence="3" id="KW-1185">Reference proteome</keyword>
<evidence type="ECO:0000313" key="3">
    <source>
        <dbReference type="Proteomes" id="UP000198519"/>
    </source>
</evidence>
<dbReference type="Proteomes" id="UP000198519">
    <property type="component" value="Unassembled WGS sequence"/>
</dbReference>
<dbReference type="STRING" id="488535.SAMN04487963_0574"/>
<dbReference type="OrthoDB" id="5903948at2"/>
<dbReference type="PROSITE" id="PS51257">
    <property type="entry name" value="PROKAR_LIPOPROTEIN"/>
    <property type="match status" value="1"/>
</dbReference>
<evidence type="ECO:0000256" key="1">
    <source>
        <dbReference type="SAM" id="MobiDB-lite"/>
    </source>
</evidence>
<sequence>MKRTSTINLHRMRKQFRARSLAPLSAAIGVILSGCSSEENLRGYVFNTAADCTARLPQQANQCEYVYKEALQSASRYAPRYGNNEDCESEFGEGNCDNYTRPSSSYYSYTNYSQPRMSGFLARPLYKGSTSLVAEPLLRYDQGSRSGFGRYTIDGKKVELNNMGEVDHAQRYGTRSFSTSSHTLSRGGFGQTVSRMSSSRSSSWSSGSSSRSGGWSWGG</sequence>
<dbReference type="EMBL" id="FOUE01000001">
    <property type="protein sequence ID" value="SFL92566.1"/>
    <property type="molecule type" value="Genomic_DNA"/>
</dbReference>
<protein>
    <submittedName>
        <fullName evidence="2">Uncharacterized conserved protein YgiB, involved in bioifilm formation, UPF0441/DUF1190 family</fullName>
    </submittedName>
</protein>
<dbReference type="InterPro" id="IPR009576">
    <property type="entry name" value="Biofilm_formation_YgiB"/>
</dbReference>
<name>A0A1I4LP04_9GAMM</name>
<dbReference type="RefSeq" id="WP_092020370.1">
    <property type="nucleotide sequence ID" value="NZ_FOUE01000001.1"/>
</dbReference>
<accession>A0A1I4LP04</accession>
<proteinExistence type="predicted"/>
<dbReference type="Pfam" id="PF06693">
    <property type="entry name" value="DUF1190"/>
    <property type="match status" value="1"/>
</dbReference>
<evidence type="ECO:0000313" key="2">
    <source>
        <dbReference type="EMBL" id="SFL92566.1"/>
    </source>
</evidence>
<feature type="region of interest" description="Disordered" evidence="1">
    <location>
        <begin position="175"/>
        <end position="219"/>
    </location>
</feature>
<gene>
    <name evidence="2" type="ORF">SAMN04487963_0574</name>
</gene>
<reference evidence="3" key="1">
    <citation type="submission" date="2016-10" db="EMBL/GenBank/DDBJ databases">
        <authorList>
            <person name="Varghese N."/>
            <person name="Submissions S."/>
        </authorList>
    </citation>
    <scope>NUCLEOTIDE SEQUENCE [LARGE SCALE GENOMIC DNA]</scope>
    <source>
        <strain evidence="3">CGMCC 1.7061</strain>
    </source>
</reference>
<feature type="compositionally biased region" description="Polar residues" evidence="1">
    <location>
        <begin position="175"/>
        <end position="184"/>
    </location>
</feature>
<feature type="compositionally biased region" description="Low complexity" evidence="1">
    <location>
        <begin position="194"/>
        <end position="219"/>
    </location>
</feature>